<dbReference type="AlphaFoldDB" id="A0AAD3CPW1"/>
<name>A0AAD3CPW1_9STRA</name>
<gene>
    <name evidence="1" type="ORF">CTEN210_05461</name>
</gene>
<dbReference type="Proteomes" id="UP001054902">
    <property type="component" value="Unassembled WGS sequence"/>
</dbReference>
<reference evidence="1 2" key="1">
    <citation type="journal article" date="2021" name="Sci. Rep.">
        <title>The genome of the diatom Chaetoceros tenuissimus carries an ancient integrated fragment of an extant virus.</title>
        <authorList>
            <person name="Hongo Y."/>
            <person name="Kimura K."/>
            <person name="Takaki Y."/>
            <person name="Yoshida Y."/>
            <person name="Baba S."/>
            <person name="Kobayashi G."/>
            <person name="Nagasaki K."/>
            <person name="Hano T."/>
            <person name="Tomaru Y."/>
        </authorList>
    </citation>
    <scope>NUCLEOTIDE SEQUENCE [LARGE SCALE GENOMIC DNA]</scope>
    <source>
        <strain evidence="1 2">NIES-3715</strain>
    </source>
</reference>
<dbReference type="EMBL" id="BLLK01000029">
    <property type="protein sequence ID" value="GFH48985.1"/>
    <property type="molecule type" value="Genomic_DNA"/>
</dbReference>
<organism evidence="1 2">
    <name type="scientific">Chaetoceros tenuissimus</name>
    <dbReference type="NCBI Taxonomy" id="426638"/>
    <lineage>
        <taxon>Eukaryota</taxon>
        <taxon>Sar</taxon>
        <taxon>Stramenopiles</taxon>
        <taxon>Ochrophyta</taxon>
        <taxon>Bacillariophyta</taxon>
        <taxon>Coscinodiscophyceae</taxon>
        <taxon>Chaetocerotophycidae</taxon>
        <taxon>Chaetocerotales</taxon>
        <taxon>Chaetocerotaceae</taxon>
        <taxon>Chaetoceros</taxon>
    </lineage>
</organism>
<sequence>MSVGLVVTAIEGDGLCGAGIHFSWFLKCIPHLSRRTRRWLARQPKGVWVINFEDYEDFGKAWLSKDFDVSVKLENSDMYSDFMGAALSTSRASRSDSVVCHYDDRGFIHLDIVNM</sequence>
<evidence type="ECO:0000313" key="2">
    <source>
        <dbReference type="Proteomes" id="UP001054902"/>
    </source>
</evidence>
<keyword evidence="2" id="KW-1185">Reference proteome</keyword>
<evidence type="ECO:0000313" key="1">
    <source>
        <dbReference type="EMBL" id="GFH48985.1"/>
    </source>
</evidence>
<accession>A0AAD3CPW1</accession>
<proteinExistence type="predicted"/>
<comment type="caution">
    <text evidence="1">The sequence shown here is derived from an EMBL/GenBank/DDBJ whole genome shotgun (WGS) entry which is preliminary data.</text>
</comment>
<protein>
    <submittedName>
        <fullName evidence="1">Uncharacterized protein</fullName>
    </submittedName>
</protein>